<dbReference type="GO" id="GO:0036220">
    <property type="term" value="F:ITP diphosphatase activity"/>
    <property type="evidence" value="ECO:0007669"/>
    <property type="project" value="UniProtKB-UniRule"/>
</dbReference>
<dbReference type="HAMAP" id="MF_03148">
    <property type="entry name" value="HAM1_NTPase"/>
    <property type="match status" value="1"/>
</dbReference>
<reference evidence="14" key="3">
    <citation type="submission" date="2017-01" db="EMBL/GenBank/DDBJ databases">
        <authorList>
            <person name="Mah S.A."/>
            <person name="Swanson W.J."/>
            <person name="Moy G.W."/>
            <person name="Vacquier V.D."/>
        </authorList>
    </citation>
    <scope>NUCLEOTIDE SEQUENCE [LARGE SCALE GENOMIC DNA]</scope>
    <source>
        <strain evidence="14">65</strain>
    </source>
</reference>
<evidence type="ECO:0000256" key="3">
    <source>
        <dbReference type="ARBA" id="ARBA00022723"/>
    </source>
</evidence>
<sequence>MAITFVTGNLNKLAEFKAIVEDDTIVHQKVDLEEIQGSIADISTKKAKAAAKVVKGPVLVEDTCLVFNALTKPGIELPGPYIKWFLESMGVEDLPKLLAGFDDKSAQAICTFAYCAGPDAEPQLFQGINDGVIVDKPRYVGDAPFGWDPLFMPNGYTETYGEMDKALKNTISHRYKSLMLVKEFLKTLA</sequence>
<keyword evidence="4 12" id="KW-0547">Nucleotide-binding</keyword>
<dbReference type="EC" id="3.6.1.66" evidence="12"/>
<dbReference type="PANTHER" id="PTHR11067">
    <property type="entry name" value="INOSINE TRIPHOSPHATE PYROPHOSPHATASE/HAM1 PROTEIN"/>
    <property type="match status" value="1"/>
</dbReference>
<evidence type="ECO:0000313" key="13">
    <source>
        <dbReference type="EMBL" id="CDR41909.1"/>
    </source>
</evidence>
<keyword evidence="3 12" id="KW-0479">Metal-binding</keyword>
<dbReference type="Gene3D" id="3.90.950.10">
    <property type="match status" value="1"/>
</dbReference>
<feature type="binding site" evidence="12">
    <location>
        <begin position="173"/>
        <end position="174"/>
    </location>
    <ligand>
        <name>ITP</name>
        <dbReference type="ChEBI" id="CHEBI:61402"/>
    </ligand>
</feature>
<keyword evidence="2 12" id="KW-0963">Cytoplasm</keyword>
<keyword evidence="7 12" id="KW-0546">Nucleotide metabolism</keyword>
<dbReference type="SUPFAM" id="SSF52972">
    <property type="entry name" value="ITPase-like"/>
    <property type="match status" value="1"/>
</dbReference>
<evidence type="ECO:0000256" key="11">
    <source>
        <dbReference type="ARBA" id="ARBA00093271"/>
    </source>
</evidence>
<comment type="cofactor">
    <cofactor evidence="12">
        <name>Mg(2+)</name>
        <dbReference type="ChEBI" id="CHEBI:18420"/>
    </cofactor>
    <cofactor evidence="12">
        <name>Mn(2+)</name>
        <dbReference type="ChEBI" id="CHEBI:29035"/>
    </cofactor>
    <text evidence="12">Binds 1 divalent metal cation per subunit; can use either Mg(2+) or Mn(2+).</text>
</comment>
<dbReference type="CDD" id="cd00515">
    <property type="entry name" value="HAM1"/>
    <property type="match status" value="1"/>
</dbReference>
<reference evidence="13" key="1">
    <citation type="journal article" date="2014" name="Genome Announc.">
        <title>Genome sequence of the yeast Cyberlindnera fabianii (Hansenula fabianii).</title>
        <authorList>
            <person name="Freel K.C."/>
            <person name="Sarilar V."/>
            <person name="Neuveglise C."/>
            <person name="Devillers H."/>
            <person name="Friedrich A."/>
            <person name="Schacherer J."/>
        </authorList>
    </citation>
    <scope>NUCLEOTIDE SEQUENCE</scope>
    <source>
        <strain evidence="13">YJS4271</strain>
    </source>
</reference>
<dbReference type="PANTHER" id="PTHR11067:SF9">
    <property type="entry name" value="INOSINE TRIPHOSPHATE PYROPHOSPHATASE"/>
    <property type="match status" value="1"/>
</dbReference>
<dbReference type="EMBL" id="MPUK01000012">
    <property type="protein sequence ID" value="ONH65211.1"/>
    <property type="molecule type" value="Genomic_DNA"/>
</dbReference>
<feature type="binding site" evidence="12">
    <location>
        <position position="46"/>
    </location>
    <ligand>
        <name>ITP</name>
        <dbReference type="ChEBI" id="CHEBI:61402"/>
    </ligand>
</feature>
<dbReference type="FunFam" id="3.90.950.10:FF:000003">
    <property type="entry name" value="Inosine triphosphate pyrophosphatase"/>
    <property type="match status" value="1"/>
</dbReference>
<evidence type="ECO:0000313" key="15">
    <source>
        <dbReference type="Proteomes" id="UP000189513"/>
    </source>
</evidence>
<dbReference type="OMA" id="YDPIFQP"/>
<evidence type="ECO:0000256" key="1">
    <source>
        <dbReference type="ARBA" id="ARBA00008023"/>
    </source>
</evidence>
<organism evidence="13">
    <name type="scientific">Cyberlindnera fabianii</name>
    <name type="common">Yeast</name>
    <name type="synonym">Hansenula fabianii</name>
    <dbReference type="NCBI Taxonomy" id="36022"/>
    <lineage>
        <taxon>Eukaryota</taxon>
        <taxon>Fungi</taxon>
        <taxon>Dikarya</taxon>
        <taxon>Ascomycota</taxon>
        <taxon>Saccharomycotina</taxon>
        <taxon>Saccharomycetes</taxon>
        <taxon>Phaffomycetales</taxon>
        <taxon>Phaffomycetaceae</taxon>
        <taxon>Cyberlindnera</taxon>
    </lineage>
</organism>
<feature type="binding site" evidence="12">
    <location>
        <position position="62"/>
    </location>
    <ligand>
        <name>Mg(2+)</name>
        <dbReference type="ChEBI" id="CHEBI:18420"/>
    </ligand>
</feature>
<dbReference type="InterPro" id="IPR002637">
    <property type="entry name" value="RdgB/HAM1"/>
</dbReference>
<evidence type="ECO:0000256" key="6">
    <source>
        <dbReference type="ARBA" id="ARBA00022842"/>
    </source>
</evidence>
<reference evidence="15" key="2">
    <citation type="journal article" date="2017" name="Genome Announc.">
        <title>Genome sequences of Cyberlindnera fabianii 65, Pichia kudriavzevii 129, and Saccharomyces cerevisiae 131 isolated from fermented masau fruits in Zimbabwe.</title>
        <authorList>
            <person name="van Rijswijck I.M.H."/>
            <person name="Derks M.F.L."/>
            <person name="Abee T."/>
            <person name="de Ridder D."/>
            <person name="Smid E.J."/>
        </authorList>
    </citation>
    <scope>NUCLEOTIDE SEQUENCE [LARGE SCALE GENOMIC DNA]</scope>
    <source>
        <strain evidence="15">65</strain>
    </source>
</reference>
<keyword evidence="12" id="KW-0464">Manganese</keyword>
<comment type="catalytic activity">
    <reaction evidence="11">
        <text>N(6)-hydroxy-dATP + H2O = N(6)-hydroxy-dAMP + diphosphate + H(+)</text>
        <dbReference type="Rhea" id="RHEA:83971"/>
        <dbReference type="ChEBI" id="CHEBI:15377"/>
        <dbReference type="ChEBI" id="CHEBI:15378"/>
        <dbReference type="ChEBI" id="CHEBI:33019"/>
        <dbReference type="ChEBI" id="CHEBI:233529"/>
        <dbReference type="ChEBI" id="CHEBI:233530"/>
    </reaction>
    <physiologicalReaction direction="left-to-right" evidence="11">
        <dbReference type="Rhea" id="RHEA:83972"/>
    </physiologicalReaction>
</comment>
<comment type="catalytic activity">
    <reaction evidence="10">
        <text>dITP + H2O = dIMP + diphosphate + H(+)</text>
        <dbReference type="Rhea" id="RHEA:28342"/>
        <dbReference type="ChEBI" id="CHEBI:15377"/>
        <dbReference type="ChEBI" id="CHEBI:15378"/>
        <dbReference type="ChEBI" id="CHEBI:33019"/>
        <dbReference type="ChEBI" id="CHEBI:61194"/>
        <dbReference type="ChEBI" id="CHEBI:61382"/>
        <dbReference type="EC" id="3.6.1.66"/>
    </reaction>
    <physiologicalReaction direction="left-to-right" evidence="10">
        <dbReference type="Rhea" id="RHEA:28343"/>
    </physiologicalReaction>
</comment>
<comment type="catalytic activity">
    <reaction evidence="9">
        <text>ITP + H2O = IMP + diphosphate + H(+)</text>
        <dbReference type="Rhea" id="RHEA:29399"/>
        <dbReference type="ChEBI" id="CHEBI:15377"/>
        <dbReference type="ChEBI" id="CHEBI:15378"/>
        <dbReference type="ChEBI" id="CHEBI:33019"/>
        <dbReference type="ChEBI" id="CHEBI:58053"/>
        <dbReference type="ChEBI" id="CHEBI:61402"/>
        <dbReference type="EC" id="3.6.1.66"/>
    </reaction>
    <physiologicalReaction direction="left-to-right" evidence="9">
        <dbReference type="Rhea" id="RHEA:29400"/>
    </physiologicalReaction>
</comment>
<name>A0A061AW79_CYBFA</name>
<dbReference type="AlphaFoldDB" id="A0A061AW79"/>
<dbReference type="GO" id="GO:0005634">
    <property type="term" value="C:nucleus"/>
    <property type="evidence" value="ECO:0007669"/>
    <property type="project" value="UniProtKB-SubCell"/>
</dbReference>
<dbReference type="GO" id="GO:0005737">
    <property type="term" value="C:cytoplasm"/>
    <property type="evidence" value="ECO:0007669"/>
    <property type="project" value="UniProtKB-SubCell"/>
</dbReference>
<feature type="binding site" evidence="12">
    <location>
        <begin position="145"/>
        <end position="148"/>
    </location>
    <ligand>
        <name>ITP</name>
        <dbReference type="ChEBI" id="CHEBI:61402"/>
    </ligand>
</feature>
<gene>
    <name evidence="12" type="primary">HAM1</name>
    <name evidence="14" type="ORF">BON22_4870</name>
    <name evidence="13" type="ORF">CYFA0S_08e01442g</name>
</gene>
<keyword evidence="15" id="KW-1185">Reference proteome</keyword>
<feature type="binding site" evidence="12">
    <location>
        <position position="168"/>
    </location>
    <ligand>
        <name>ITP</name>
        <dbReference type="ChEBI" id="CHEBI:61402"/>
    </ligand>
</feature>
<keyword evidence="12" id="KW-0539">Nucleus</keyword>
<comment type="function">
    <text evidence="8">Pyrophosphatase that hydrolyzes the non-canonical purine nucleotides inosine triphosphate (ITP), deoxyinosine triphosphate (dITP) as well as 2'-deoxy-N-6-hydroxylaminopurine triphosphate (dHAPTP) and xanthosine 5'-triphosphate (XTP) to their respective monophosphate derivatives. The enzyme does not distinguish between the deoxy- and ribose forms. Probably excludes non-canonical purines from RNA and DNA precursor pools, thus preventing their incorporation into RNA and DNA and avoiding chromosomal lesions.</text>
</comment>
<dbReference type="EMBL" id="LK052893">
    <property type="protein sequence ID" value="CDR41909.1"/>
    <property type="molecule type" value="Genomic_DNA"/>
</dbReference>
<dbReference type="GO" id="GO:0009204">
    <property type="term" value="P:deoxyribonucleoside triphosphate catabolic process"/>
    <property type="evidence" value="ECO:0007669"/>
    <property type="project" value="UniProtKB-UniRule"/>
</dbReference>
<keyword evidence="5 12" id="KW-0378">Hydrolase</keyword>
<evidence type="ECO:0000256" key="4">
    <source>
        <dbReference type="ARBA" id="ARBA00022741"/>
    </source>
</evidence>
<dbReference type="VEuPathDB" id="FungiDB:BON22_4870"/>
<dbReference type="InterPro" id="IPR027502">
    <property type="entry name" value="ITPase"/>
</dbReference>
<dbReference type="GO" id="GO:0009117">
    <property type="term" value="P:nucleotide metabolic process"/>
    <property type="evidence" value="ECO:0007669"/>
    <property type="project" value="UniProtKB-KW"/>
</dbReference>
<feature type="binding site" evidence="12">
    <location>
        <position position="34"/>
    </location>
    <ligand>
        <name>Mg(2+)</name>
        <dbReference type="ChEBI" id="CHEBI:18420"/>
    </ligand>
</feature>
<comment type="subunit">
    <text evidence="12">Homodimer.</text>
</comment>
<comment type="subcellular location">
    <subcellularLocation>
        <location evidence="12">Cytoplasm</location>
    </subcellularLocation>
    <subcellularLocation>
        <location evidence="12">Nucleus</location>
    </subcellularLocation>
</comment>
<feature type="binding site" evidence="12">
    <location>
        <begin position="62"/>
        <end position="63"/>
    </location>
    <ligand>
        <name>ITP</name>
        <dbReference type="ChEBI" id="CHEBI:61402"/>
    </ligand>
</feature>
<dbReference type="OrthoDB" id="6288734at2759"/>
<keyword evidence="6 12" id="KW-0460">Magnesium</keyword>
<evidence type="ECO:0000256" key="9">
    <source>
        <dbReference type="ARBA" id="ARBA00093218"/>
    </source>
</evidence>
<dbReference type="Proteomes" id="UP000189513">
    <property type="component" value="Unassembled WGS sequence"/>
</dbReference>
<dbReference type="GO" id="GO:0035870">
    <property type="term" value="F:dITP diphosphatase activity"/>
    <property type="evidence" value="ECO:0007669"/>
    <property type="project" value="UniProtKB-UniRule"/>
</dbReference>
<dbReference type="Pfam" id="PF01725">
    <property type="entry name" value="Ham1p_like"/>
    <property type="match status" value="1"/>
</dbReference>
<feature type="binding site" evidence="12">
    <location>
        <begin position="7"/>
        <end position="12"/>
    </location>
    <ligand>
        <name>ITP</name>
        <dbReference type="ChEBI" id="CHEBI:61402"/>
    </ligand>
</feature>
<evidence type="ECO:0000256" key="2">
    <source>
        <dbReference type="ARBA" id="ARBA00022490"/>
    </source>
</evidence>
<protein>
    <recommendedName>
        <fullName evidence="12">Inosine triphosphate pyrophosphatase</fullName>
        <shortName evidence="12">ITPase</shortName>
        <shortName evidence="12">Inosine triphosphatase</shortName>
        <ecNumber evidence="12">3.6.1.66</ecNumber>
    </recommendedName>
    <alternativeName>
        <fullName evidence="12">Non-canonical purine NTP pyrophosphatase</fullName>
    </alternativeName>
    <alternativeName>
        <fullName evidence="12">Non-standard purine NTP pyrophosphatase</fullName>
    </alternativeName>
    <alternativeName>
        <fullName evidence="12">Nucleoside-triphosphate diphosphatase</fullName>
    </alternativeName>
    <alternativeName>
        <fullName evidence="12">Nucleoside-triphosphate pyrophosphatase</fullName>
        <shortName evidence="12">NTPase</shortName>
    </alternativeName>
    <alternativeName>
        <fullName evidence="12">XTP/dITP diphosphatase</fullName>
    </alternativeName>
</protein>
<dbReference type="GO" id="GO:0036222">
    <property type="term" value="F:XTP diphosphatase activity"/>
    <property type="evidence" value="ECO:0007669"/>
    <property type="project" value="UniProtKB-UniRule"/>
</dbReference>
<dbReference type="STRING" id="36022.A0A061AW79"/>
<comment type="function">
    <text evidence="12">Pyrophosphatase that hydrolyzes non-canonical purine nucleotides such as inosine triphosphate (ITP), deoxyinosine triphosphate (dITP) or xanthosine 5'-triphosphate (XTP) to their respective monophosphate derivatives. The enzyme does not distinguish between the deoxy- and ribose forms. Probably excludes non-canonical purines from RNA and DNA precursor pools, thus preventing their incorporation into RNA and DNA and avoiding chromosomal lesions.</text>
</comment>
<comment type="similarity">
    <text evidence="1 12">Belongs to the HAM1 NTPase family.</text>
</comment>
<evidence type="ECO:0000313" key="14">
    <source>
        <dbReference type="EMBL" id="ONH65211.1"/>
    </source>
</evidence>
<dbReference type="InterPro" id="IPR029001">
    <property type="entry name" value="ITPase-like_fam"/>
</dbReference>
<evidence type="ECO:0000256" key="12">
    <source>
        <dbReference type="HAMAP-Rule" id="MF_03148"/>
    </source>
</evidence>
<dbReference type="GO" id="GO:0000166">
    <property type="term" value="F:nucleotide binding"/>
    <property type="evidence" value="ECO:0007669"/>
    <property type="project" value="UniProtKB-KW"/>
</dbReference>
<evidence type="ECO:0000256" key="8">
    <source>
        <dbReference type="ARBA" id="ARBA00054940"/>
    </source>
</evidence>
<evidence type="ECO:0000256" key="5">
    <source>
        <dbReference type="ARBA" id="ARBA00022801"/>
    </source>
</evidence>
<comment type="catalytic activity">
    <reaction evidence="12">
        <text>XTP + H2O = XMP + diphosphate + H(+)</text>
        <dbReference type="Rhea" id="RHEA:28610"/>
        <dbReference type="ChEBI" id="CHEBI:15377"/>
        <dbReference type="ChEBI" id="CHEBI:15378"/>
        <dbReference type="ChEBI" id="CHEBI:33019"/>
        <dbReference type="ChEBI" id="CHEBI:57464"/>
        <dbReference type="ChEBI" id="CHEBI:61314"/>
        <dbReference type="EC" id="3.6.1.66"/>
    </reaction>
</comment>
<evidence type="ECO:0000256" key="10">
    <source>
        <dbReference type="ARBA" id="ARBA00093255"/>
    </source>
</evidence>
<dbReference type="GO" id="GO:0046872">
    <property type="term" value="F:metal ion binding"/>
    <property type="evidence" value="ECO:0007669"/>
    <property type="project" value="UniProtKB-KW"/>
</dbReference>
<proteinExistence type="inferred from homology"/>
<evidence type="ECO:0000256" key="7">
    <source>
        <dbReference type="ARBA" id="ARBA00023080"/>
    </source>
</evidence>
<accession>A0A061AW79</accession>